<gene>
    <name evidence="1" type="ORF">Phi19:3_gp080</name>
</gene>
<dbReference type="GO" id="GO:0003676">
    <property type="term" value="F:nucleic acid binding"/>
    <property type="evidence" value="ECO:0007669"/>
    <property type="project" value="InterPro"/>
</dbReference>
<protein>
    <submittedName>
        <fullName evidence="1">Uncharacterized protein</fullName>
    </submittedName>
</protein>
<evidence type="ECO:0000313" key="2">
    <source>
        <dbReference type="Proteomes" id="UP000014731"/>
    </source>
</evidence>
<evidence type="ECO:0000313" key="1">
    <source>
        <dbReference type="EMBL" id="AGO47484.1"/>
    </source>
</evidence>
<dbReference type="EMBL" id="KC821608">
    <property type="protein sequence ID" value="AGO47484.1"/>
    <property type="molecule type" value="Genomic_DNA"/>
</dbReference>
<reference evidence="2" key="2">
    <citation type="submission" date="2013-03" db="EMBL/GenBank/DDBJ databases">
        <title>The Cellulophaga phages: a novel, diverse, and globally ubiquitous model system.</title>
        <authorList>
            <person name="Holmfeldt K."/>
            <person name="Solonenko N."/>
            <person name="Shah M."/>
            <person name="Corrier K."/>
            <person name="Riemann L."/>
            <person name="VerBerkmoes N.C."/>
            <person name="Sullivan M.B."/>
        </authorList>
    </citation>
    <scope>NUCLEOTIDE SEQUENCE [LARGE SCALE GENOMIC DNA]</scope>
</reference>
<dbReference type="RefSeq" id="YP_008240865.1">
    <property type="nucleotide sequence ID" value="NC_021789.1"/>
</dbReference>
<dbReference type="InterPro" id="IPR036397">
    <property type="entry name" value="RNaseH_sf"/>
</dbReference>
<dbReference type="Proteomes" id="UP000014731">
    <property type="component" value="Segment"/>
</dbReference>
<dbReference type="OrthoDB" id="10442at10239"/>
<name>R9ZWA9_9CAUD</name>
<dbReference type="Gene3D" id="3.30.420.10">
    <property type="entry name" value="Ribonuclease H-like superfamily/Ribonuclease H"/>
    <property type="match status" value="1"/>
</dbReference>
<keyword evidence="2" id="KW-1185">Reference proteome</keyword>
<dbReference type="KEGG" id="vg:16880966"/>
<dbReference type="GeneID" id="16880966"/>
<reference evidence="1 2" key="1">
    <citation type="journal article" date="2013" name="Proc. Natl. Acad. Sci. U.S.A.">
        <title>Twelve previously unknown phage genera are ubiquitous in global oceans.</title>
        <authorList>
            <person name="Holmfeldt K."/>
            <person name="Solonenko N."/>
            <person name="Shah M."/>
            <person name="Corrier K."/>
            <person name="Riemann L."/>
            <person name="Verberkmoes N.C."/>
            <person name="Sullivan M.B."/>
        </authorList>
    </citation>
    <scope>NUCLEOTIDE SEQUENCE [LARGE SCALE GENOMIC DNA]</scope>
    <source>
        <strain evidence="1">Phi19:3</strain>
    </source>
</reference>
<organism evidence="1 2">
    <name type="scientific">Cellulophaga phage phi19:3</name>
    <dbReference type="NCBI Taxonomy" id="1327971"/>
    <lineage>
        <taxon>Viruses</taxon>
        <taxon>Duplodnaviria</taxon>
        <taxon>Heunggongvirae</taxon>
        <taxon>Uroviricota</taxon>
        <taxon>Caudoviricetes</taxon>
        <taxon>Pachyviridae</taxon>
        <taxon>Baltivirus</taxon>
        <taxon>Baltivirus phi19tres</taxon>
    </lineage>
</organism>
<sequence>MNYFLDTEFLEGPQKKRIFGIPYGETPNTIDLISIGIVSEDGREYYAISKDFNLKEAWNRYQLKDLRGLNFSYDIFGVPNGVYKYKKEYWIRENVLRPIYYEMIGKDISFHDYDKYFTYKRFKKLLESHGKTNKQISEEVKDFISQKNY</sequence>
<accession>R9ZWA9</accession>
<proteinExistence type="predicted"/>